<dbReference type="GO" id="GO:0003677">
    <property type="term" value="F:DNA binding"/>
    <property type="evidence" value="ECO:0007669"/>
    <property type="project" value="UniProtKB-KW"/>
</dbReference>
<evidence type="ECO:0000256" key="4">
    <source>
        <dbReference type="SAM" id="MobiDB-lite"/>
    </source>
</evidence>
<organism evidence="7 8">
    <name type="scientific">Heterocephalus glaber</name>
    <name type="common">Naked mole rat</name>
    <dbReference type="NCBI Taxonomy" id="10181"/>
    <lineage>
        <taxon>Eukaryota</taxon>
        <taxon>Metazoa</taxon>
        <taxon>Chordata</taxon>
        <taxon>Craniata</taxon>
        <taxon>Vertebrata</taxon>
        <taxon>Euteleostomi</taxon>
        <taxon>Mammalia</taxon>
        <taxon>Eutheria</taxon>
        <taxon>Euarchontoglires</taxon>
        <taxon>Glires</taxon>
        <taxon>Rodentia</taxon>
        <taxon>Hystricomorpha</taxon>
        <taxon>Bathyergidae</taxon>
        <taxon>Heterocephalus</taxon>
    </lineage>
</organism>
<keyword evidence="7" id="KW-1185">Reference proteome</keyword>
<dbReference type="GO" id="GO:0006310">
    <property type="term" value="P:DNA recombination"/>
    <property type="evidence" value="ECO:0007669"/>
    <property type="project" value="UniProtKB-KW"/>
</dbReference>
<dbReference type="Gene3D" id="1.10.443.10">
    <property type="entry name" value="Intergrase catalytic core"/>
    <property type="match status" value="1"/>
</dbReference>
<dbReference type="InterPro" id="IPR011010">
    <property type="entry name" value="DNA_brk_join_enz"/>
</dbReference>
<dbReference type="Proteomes" id="UP000694906">
    <property type="component" value="Unplaced"/>
</dbReference>
<protein>
    <submittedName>
        <fullName evidence="8">Uncharacterized protein LOC110347612</fullName>
    </submittedName>
</protein>
<evidence type="ECO:0000256" key="1">
    <source>
        <dbReference type="ARBA" id="ARBA00008857"/>
    </source>
</evidence>
<gene>
    <name evidence="8" type="primary">LOC110347612</name>
</gene>
<dbReference type="InterPro" id="IPR013762">
    <property type="entry name" value="Integrase-like_cat_sf"/>
</dbReference>
<sequence length="383" mass="42238">MSVQKRNRNNKTRWVGRYRDPAGKEHSKTFDTRREATAWVAERQRDMRRGEWIDPADQTTTIGQLVDEWTASATRPNTIANRRALRENLGDLADMPIVALRTSHISEWRATLLTRRPWKRGGKPLAESTVAIMTGNLAGILDRAQQDGLINRVPRIEGARAPSSTSIKRADLLTAELVARIITAAETDKPRSPARRWLARMIIVAAGAGLRISELAGLRVRDVDFLRREIHVREQAATNEGHAPLKSESAARTVPVPPAVLDAIAEQLAETPRGPDQTIWAREDGRLHNRNSIGRALQRVIDLHELPAVTMHDFRHFYASALIAAGVPVTGVQAALGHASAATTLRVYAHLFEGAEDVTRTAAARVMDAVRDQCGTGPKLVAL</sequence>
<dbReference type="InterPro" id="IPR010998">
    <property type="entry name" value="Integrase_recombinase_N"/>
</dbReference>
<proteinExistence type="inferred from homology"/>
<dbReference type="SUPFAM" id="SSF56349">
    <property type="entry name" value="DNA breaking-rejoining enzymes"/>
    <property type="match status" value="1"/>
</dbReference>
<dbReference type="InterPro" id="IPR044068">
    <property type="entry name" value="CB"/>
</dbReference>
<dbReference type="RefSeq" id="XP_021108272.1">
    <property type="nucleotide sequence ID" value="XM_021252613.1"/>
</dbReference>
<dbReference type="AlphaFoldDB" id="A0AAX6SHA3"/>
<dbReference type="PANTHER" id="PTHR30349:SF64">
    <property type="entry name" value="PROPHAGE INTEGRASE INTD-RELATED"/>
    <property type="match status" value="1"/>
</dbReference>
<keyword evidence="2" id="KW-0238">DNA-binding</keyword>
<dbReference type="CDD" id="cd01189">
    <property type="entry name" value="INT_ICEBs1_C_like"/>
    <property type="match status" value="1"/>
</dbReference>
<dbReference type="PANTHER" id="PTHR30349">
    <property type="entry name" value="PHAGE INTEGRASE-RELATED"/>
    <property type="match status" value="1"/>
</dbReference>
<feature type="domain" description="Core-binding (CB)" evidence="6">
    <location>
        <begin position="60"/>
        <end position="145"/>
    </location>
</feature>
<feature type="compositionally biased region" description="Basic and acidic residues" evidence="4">
    <location>
        <begin position="17"/>
        <end position="29"/>
    </location>
</feature>
<feature type="region of interest" description="Disordered" evidence="4">
    <location>
        <begin position="1"/>
        <end position="29"/>
    </location>
</feature>
<dbReference type="Gene3D" id="1.10.150.130">
    <property type="match status" value="1"/>
</dbReference>
<keyword evidence="3" id="KW-0233">DNA recombination</keyword>
<evidence type="ECO:0000259" key="6">
    <source>
        <dbReference type="PROSITE" id="PS51900"/>
    </source>
</evidence>
<feature type="compositionally biased region" description="Basic residues" evidence="4">
    <location>
        <begin position="1"/>
        <end position="16"/>
    </location>
</feature>
<name>A0AAX6SHA3_HETGA</name>
<comment type="similarity">
    <text evidence="1">Belongs to the 'phage' integrase family.</text>
</comment>
<dbReference type="InterPro" id="IPR002104">
    <property type="entry name" value="Integrase_catalytic"/>
</dbReference>
<feature type="domain" description="Tyr recombinase" evidence="5">
    <location>
        <begin position="168"/>
        <end position="363"/>
    </location>
</feature>
<evidence type="ECO:0000259" key="5">
    <source>
        <dbReference type="PROSITE" id="PS51898"/>
    </source>
</evidence>
<accession>A0AAX6SHA3</accession>
<dbReference type="GeneID" id="110347612"/>
<evidence type="ECO:0000256" key="3">
    <source>
        <dbReference type="ARBA" id="ARBA00023172"/>
    </source>
</evidence>
<dbReference type="PROSITE" id="PS51900">
    <property type="entry name" value="CB"/>
    <property type="match status" value="1"/>
</dbReference>
<evidence type="ECO:0000313" key="7">
    <source>
        <dbReference type="Proteomes" id="UP000694906"/>
    </source>
</evidence>
<dbReference type="InterPro" id="IPR050090">
    <property type="entry name" value="Tyrosine_recombinase_XerCD"/>
</dbReference>
<evidence type="ECO:0000256" key="2">
    <source>
        <dbReference type="ARBA" id="ARBA00023125"/>
    </source>
</evidence>
<evidence type="ECO:0000313" key="8">
    <source>
        <dbReference type="RefSeq" id="XP_021108272.1"/>
    </source>
</evidence>
<dbReference type="Pfam" id="PF00589">
    <property type="entry name" value="Phage_integrase"/>
    <property type="match status" value="1"/>
</dbReference>
<reference evidence="8" key="1">
    <citation type="submission" date="2025-08" db="UniProtKB">
        <authorList>
            <consortium name="RefSeq"/>
        </authorList>
    </citation>
    <scope>IDENTIFICATION</scope>
</reference>
<dbReference type="PROSITE" id="PS51898">
    <property type="entry name" value="TYR_RECOMBINASE"/>
    <property type="match status" value="1"/>
</dbReference>
<dbReference type="GO" id="GO:0015074">
    <property type="term" value="P:DNA integration"/>
    <property type="evidence" value="ECO:0007669"/>
    <property type="project" value="InterPro"/>
</dbReference>